<dbReference type="InterPro" id="IPR004360">
    <property type="entry name" value="Glyas_Fos-R_dOase_dom"/>
</dbReference>
<dbReference type="AlphaFoldDB" id="A0A265N516"/>
<proteinExistence type="predicted"/>
<dbReference type="SUPFAM" id="SSF54593">
    <property type="entry name" value="Glyoxalase/Bleomycin resistance protein/Dihydroxybiphenyl dioxygenase"/>
    <property type="match status" value="1"/>
</dbReference>
<sequence length="134" mass="15382">MNLRLELFVESLEKSVEFYSNVLEFNLPEEINKSYVSISNGDVVLGLGEMKNLPESHPLKVSHEQQIGLGVEIVMEVDDVKEFYDKVVAIRYPIQTELTKRPWGLEDFRIIDPDGYYIRITSSRGIGTDSDKKE</sequence>
<organism evidence="2 3">
    <name type="scientific">Virgibacillus indicus</name>
    <dbReference type="NCBI Taxonomy" id="2024554"/>
    <lineage>
        <taxon>Bacteria</taxon>
        <taxon>Bacillati</taxon>
        <taxon>Bacillota</taxon>
        <taxon>Bacilli</taxon>
        <taxon>Bacillales</taxon>
        <taxon>Bacillaceae</taxon>
        <taxon>Virgibacillus</taxon>
    </lineage>
</organism>
<accession>A0A265N516</accession>
<reference evidence="2 3" key="1">
    <citation type="submission" date="2017-08" db="EMBL/GenBank/DDBJ databases">
        <title>Virgibacillus indicus sp. nov. and Virgibacillus profoundi sp. nov, two moderately halophilic bacteria isolated from marine sediment by using the Microfluidic Streak Plate.</title>
        <authorList>
            <person name="Xu B."/>
            <person name="Hu B."/>
            <person name="Wang J."/>
            <person name="Zhu Y."/>
            <person name="Huang L."/>
            <person name="Du W."/>
            <person name="Huang Y."/>
        </authorList>
    </citation>
    <scope>NUCLEOTIDE SEQUENCE [LARGE SCALE GENOMIC DNA]</scope>
    <source>
        <strain evidence="2 3">IO3-P2-C2</strain>
    </source>
</reference>
<evidence type="ECO:0000259" key="1">
    <source>
        <dbReference type="PROSITE" id="PS51819"/>
    </source>
</evidence>
<dbReference type="EMBL" id="NPMS01000014">
    <property type="protein sequence ID" value="OZU87123.1"/>
    <property type="molecule type" value="Genomic_DNA"/>
</dbReference>
<dbReference type="Proteomes" id="UP000216498">
    <property type="component" value="Unassembled WGS sequence"/>
</dbReference>
<dbReference type="Gene3D" id="3.10.180.10">
    <property type="entry name" value="2,3-Dihydroxybiphenyl 1,2-Dioxygenase, domain 1"/>
    <property type="match status" value="1"/>
</dbReference>
<dbReference type="OrthoDB" id="9795618at2"/>
<evidence type="ECO:0000313" key="3">
    <source>
        <dbReference type="Proteomes" id="UP000216498"/>
    </source>
</evidence>
<protein>
    <recommendedName>
        <fullName evidence="1">VOC domain-containing protein</fullName>
    </recommendedName>
</protein>
<gene>
    <name evidence="2" type="ORF">CIL03_18230</name>
</gene>
<dbReference type="Pfam" id="PF00903">
    <property type="entry name" value="Glyoxalase"/>
    <property type="match status" value="1"/>
</dbReference>
<dbReference type="InterPro" id="IPR037523">
    <property type="entry name" value="VOC_core"/>
</dbReference>
<comment type="caution">
    <text evidence="2">The sequence shown here is derived from an EMBL/GenBank/DDBJ whole genome shotgun (WGS) entry which is preliminary data.</text>
</comment>
<name>A0A265N516_9BACI</name>
<dbReference type="PROSITE" id="PS51819">
    <property type="entry name" value="VOC"/>
    <property type="match status" value="1"/>
</dbReference>
<evidence type="ECO:0000313" key="2">
    <source>
        <dbReference type="EMBL" id="OZU87123.1"/>
    </source>
</evidence>
<dbReference type="InterPro" id="IPR029068">
    <property type="entry name" value="Glyas_Bleomycin-R_OHBP_Dase"/>
</dbReference>
<keyword evidence="3" id="KW-1185">Reference proteome</keyword>
<dbReference type="RefSeq" id="WP_094887314.1">
    <property type="nucleotide sequence ID" value="NZ_NPMS01000014.1"/>
</dbReference>
<feature type="domain" description="VOC" evidence="1">
    <location>
        <begin position="1"/>
        <end position="123"/>
    </location>
</feature>